<dbReference type="Pfam" id="PF14602">
    <property type="entry name" value="Hexapep_2"/>
    <property type="match status" value="1"/>
</dbReference>
<dbReference type="NCBIfam" id="TIGR01852">
    <property type="entry name" value="lipid_A_lpxA"/>
    <property type="match status" value="1"/>
</dbReference>
<sequence>MSGIDPSATVHPMAVVEDGAQIGAGCTIGPFAIIGPEVTLAENVTVKPHALVTGWTEIGAGCTIFSFASVGEIPQDLKYAGERTRLVIGRNCRIRENATLHSGTEHGGGITRMGDNCLVMAGAHVGHDAQIGNNVILANYAGIAGHVVIEDNVIVGALSGIHQFVRIGEGAIIGGVSRVTHDVMPFGMVASSDGTLNGLNLIGLKRRGMAREDIAALREAYRTLADTDAPLVEAARDLGEEAQSDAVRKLAAFFTTASGRSFLRPQ</sequence>
<keyword evidence="4 8" id="KW-0808">Transferase</keyword>
<organism evidence="11 12">
    <name type="scientific">Roseibaca calidilacus</name>
    <dbReference type="NCBI Taxonomy" id="1666912"/>
    <lineage>
        <taxon>Bacteria</taxon>
        <taxon>Pseudomonadati</taxon>
        <taxon>Pseudomonadota</taxon>
        <taxon>Alphaproteobacteria</taxon>
        <taxon>Rhodobacterales</taxon>
        <taxon>Paracoccaceae</taxon>
        <taxon>Roseinatronobacter</taxon>
    </lineage>
</organism>
<dbReference type="Proteomes" id="UP000050413">
    <property type="component" value="Unassembled WGS sequence"/>
</dbReference>
<dbReference type="PIRSF" id="PIRSF000456">
    <property type="entry name" value="UDP-GlcNAc_acltr"/>
    <property type="match status" value="1"/>
</dbReference>
<evidence type="ECO:0000313" key="11">
    <source>
        <dbReference type="EMBL" id="KPP91871.1"/>
    </source>
</evidence>
<comment type="caution">
    <text evidence="11">The sequence shown here is derived from an EMBL/GenBank/DDBJ whole genome shotgun (WGS) entry which is preliminary data.</text>
</comment>
<dbReference type="InterPro" id="IPR029098">
    <property type="entry name" value="Acetyltransf_C"/>
</dbReference>
<dbReference type="PROSITE" id="PS00101">
    <property type="entry name" value="HEXAPEP_TRANSFERASES"/>
    <property type="match status" value="2"/>
</dbReference>
<dbReference type="EC" id="2.3.1.129" evidence="8"/>
<keyword evidence="5 8" id="KW-0677">Repeat</keyword>
<dbReference type="InterPro" id="IPR037157">
    <property type="entry name" value="Acetyltransf_C_sf"/>
</dbReference>
<dbReference type="RefSeq" id="WP_072246482.1">
    <property type="nucleotide sequence ID" value="NZ_FBYC01000004.1"/>
</dbReference>
<comment type="catalytic activity">
    <reaction evidence="8">
        <text>a (3R)-hydroxyacyl-[ACP] + UDP-N-acetyl-alpha-D-glucosamine = a UDP-3-O-[(3R)-3-hydroxyacyl]-N-acetyl-alpha-D-glucosamine + holo-[ACP]</text>
        <dbReference type="Rhea" id="RHEA:67812"/>
        <dbReference type="Rhea" id="RHEA-COMP:9685"/>
        <dbReference type="Rhea" id="RHEA-COMP:9945"/>
        <dbReference type="ChEBI" id="CHEBI:57705"/>
        <dbReference type="ChEBI" id="CHEBI:64479"/>
        <dbReference type="ChEBI" id="CHEBI:78827"/>
        <dbReference type="ChEBI" id="CHEBI:173225"/>
        <dbReference type="EC" id="2.3.1.129"/>
    </reaction>
</comment>
<evidence type="ECO:0000256" key="5">
    <source>
        <dbReference type="ARBA" id="ARBA00022737"/>
    </source>
</evidence>
<dbReference type="OrthoDB" id="9807278at2"/>
<dbReference type="GO" id="GO:0005737">
    <property type="term" value="C:cytoplasm"/>
    <property type="evidence" value="ECO:0007669"/>
    <property type="project" value="UniProtKB-SubCell"/>
</dbReference>
<dbReference type="InterPro" id="IPR001451">
    <property type="entry name" value="Hexapep"/>
</dbReference>
<keyword evidence="1 8" id="KW-0963">Cytoplasm</keyword>
<comment type="function">
    <text evidence="8">Involved in the biosynthesis of lipid A, a phosphorylated glycolipid that anchors the lipopolysaccharide to the outer membrane of the cell.</text>
</comment>
<dbReference type="PANTHER" id="PTHR43480:SF1">
    <property type="entry name" value="ACYL-[ACYL-CARRIER-PROTEIN]--UDP-N-ACETYLGLUCOSAMINE O-ACYLTRANSFERASE, MITOCHONDRIAL-RELATED"/>
    <property type="match status" value="1"/>
</dbReference>
<proteinExistence type="inferred from homology"/>
<reference evidence="11 12" key="1">
    <citation type="submission" date="2015-09" db="EMBL/GenBank/DDBJ databases">
        <title>Identification and resolution of microdiversity through metagenomic sequencing of parallel consortia.</title>
        <authorList>
            <person name="Nelson W.C."/>
            <person name="Romine M.F."/>
            <person name="Lindemann S.R."/>
        </authorList>
    </citation>
    <scope>NUCLEOTIDE SEQUENCE [LARGE SCALE GENOMIC DNA]</scope>
    <source>
        <strain evidence="11">HL-91</strain>
    </source>
</reference>
<dbReference type="InterPro" id="IPR010137">
    <property type="entry name" value="Lipid_A_LpxA"/>
</dbReference>
<evidence type="ECO:0000256" key="1">
    <source>
        <dbReference type="ARBA" id="ARBA00022490"/>
    </source>
</evidence>
<dbReference type="Pfam" id="PF00132">
    <property type="entry name" value="Hexapep"/>
    <property type="match status" value="2"/>
</dbReference>
<dbReference type="GO" id="GO:0008780">
    <property type="term" value="F:acyl-[acyl-carrier-protein]-UDP-N-acetylglucosamine O-acyltransferase activity"/>
    <property type="evidence" value="ECO:0007669"/>
    <property type="project" value="UniProtKB-UniRule"/>
</dbReference>
<dbReference type="EMBL" id="LJSG01000013">
    <property type="protein sequence ID" value="KPP91871.1"/>
    <property type="molecule type" value="Genomic_DNA"/>
</dbReference>
<evidence type="ECO:0000313" key="10">
    <source>
        <dbReference type="EMBL" id="CUX82375.1"/>
    </source>
</evidence>
<keyword evidence="13" id="KW-1185">Reference proteome</keyword>
<dbReference type="Gene3D" id="1.20.1180.10">
    <property type="entry name" value="Udp N-acetylglucosamine O-acyltransferase, C-terminal domain"/>
    <property type="match status" value="1"/>
</dbReference>
<evidence type="ECO:0000259" key="9">
    <source>
        <dbReference type="Pfam" id="PF13720"/>
    </source>
</evidence>
<dbReference type="STRING" id="1666912.Ga0058931_2337"/>
<keyword evidence="6 8" id="KW-0443">Lipid metabolism</keyword>
<dbReference type="SUPFAM" id="SSF51161">
    <property type="entry name" value="Trimeric LpxA-like enzymes"/>
    <property type="match status" value="1"/>
</dbReference>
<dbReference type="NCBIfam" id="NF003657">
    <property type="entry name" value="PRK05289.1"/>
    <property type="match status" value="1"/>
</dbReference>
<accession>A0A0P7YRP1</accession>
<name>A0A0P7YRP1_9RHOB</name>
<comment type="subcellular location">
    <subcellularLocation>
        <location evidence="8">Cytoplasm</location>
    </subcellularLocation>
</comment>
<evidence type="ECO:0000256" key="3">
    <source>
        <dbReference type="ARBA" id="ARBA00022556"/>
    </source>
</evidence>
<evidence type="ECO:0000313" key="13">
    <source>
        <dbReference type="Proteomes" id="UP000182045"/>
    </source>
</evidence>
<keyword evidence="3 8" id="KW-0441">Lipid A biosynthesis</keyword>
<dbReference type="GO" id="GO:0009245">
    <property type="term" value="P:lipid A biosynthetic process"/>
    <property type="evidence" value="ECO:0007669"/>
    <property type="project" value="UniProtKB-UniRule"/>
</dbReference>
<evidence type="ECO:0000256" key="4">
    <source>
        <dbReference type="ARBA" id="ARBA00022679"/>
    </source>
</evidence>
<protein>
    <recommendedName>
        <fullName evidence="8">Acyl-[acyl-carrier-protein]--UDP-N-acetylglucosamine O-acyltransferase</fullName>
        <shortName evidence="8">UDP-N-acetylglucosamine acyltransferase</shortName>
        <ecNumber evidence="8">2.3.1.129</ecNumber>
    </recommendedName>
</protein>
<evidence type="ECO:0000313" key="12">
    <source>
        <dbReference type="Proteomes" id="UP000050413"/>
    </source>
</evidence>
<evidence type="ECO:0000256" key="7">
    <source>
        <dbReference type="ARBA" id="ARBA00023315"/>
    </source>
</evidence>
<dbReference type="InterPro" id="IPR018357">
    <property type="entry name" value="Hexapep_transf_CS"/>
</dbReference>
<dbReference type="AlphaFoldDB" id="A0A0P7YRP1"/>
<comment type="subunit">
    <text evidence="8">Homotrimer.</text>
</comment>
<gene>
    <name evidence="8 11" type="primary">lpxA</name>
    <name evidence="10" type="ORF">Ga0058931_2337</name>
    <name evidence="11" type="ORF">HLUCCA05_01770</name>
</gene>
<dbReference type="EMBL" id="FBYC01000004">
    <property type="protein sequence ID" value="CUX82375.1"/>
    <property type="molecule type" value="Genomic_DNA"/>
</dbReference>
<dbReference type="GO" id="GO:0016020">
    <property type="term" value="C:membrane"/>
    <property type="evidence" value="ECO:0007669"/>
    <property type="project" value="GOC"/>
</dbReference>
<keyword evidence="7 8" id="KW-0012">Acyltransferase</keyword>
<dbReference type="Gene3D" id="2.160.10.10">
    <property type="entry name" value="Hexapeptide repeat proteins"/>
    <property type="match status" value="1"/>
</dbReference>
<dbReference type="Pfam" id="PF13720">
    <property type="entry name" value="Acetyltransf_11"/>
    <property type="match status" value="1"/>
</dbReference>
<dbReference type="PATRIC" id="fig|1666912.4.peg.1503"/>
<dbReference type="PANTHER" id="PTHR43480">
    <property type="entry name" value="ACYL-[ACYL-CARRIER-PROTEIN]--UDP-N-ACETYLGLUCOSAMINE O-ACYLTRANSFERASE"/>
    <property type="match status" value="1"/>
</dbReference>
<evidence type="ECO:0000256" key="2">
    <source>
        <dbReference type="ARBA" id="ARBA00022516"/>
    </source>
</evidence>
<dbReference type="InterPro" id="IPR011004">
    <property type="entry name" value="Trimer_LpxA-like_sf"/>
</dbReference>
<comment type="pathway">
    <text evidence="8">Glycolipid biosynthesis; lipid IV(A) biosynthesis; lipid IV(A) from (3R)-3-hydroxytetradecanoyl-[acyl-carrier-protein] and UDP-N-acetyl-alpha-D-glucosamine: step 1/6.</text>
</comment>
<dbReference type="UniPathway" id="UPA00359">
    <property type="reaction ID" value="UER00477"/>
</dbReference>
<reference evidence="10 13" key="2">
    <citation type="submission" date="2016-01" db="EMBL/GenBank/DDBJ databases">
        <authorList>
            <person name="Varghese N."/>
        </authorList>
    </citation>
    <scope>NUCLEOTIDE SEQUENCE [LARGE SCALE GENOMIC DNA]</scope>
    <source>
        <strain evidence="10 13">HL-91</strain>
    </source>
</reference>
<dbReference type="HAMAP" id="MF_00387">
    <property type="entry name" value="LpxA"/>
    <property type="match status" value="1"/>
</dbReference>
<evidence type="ECO:0000256" key="8">
    <source>
        <dbReference type="HAMAP-Rule" id="MF_00387"/>
    </source>
</evidence>
<dbReference type="CDD" id="cd03351">
    <property type="entry name" value="LbH_UDP-GlcNAc_AT"/>
    <property type="match status" value="1"/>
</dbReference>
<feature type="domain" description="UDP N-acetylglucosamine O-acyltransferase C-terminal" evidence="9">
    <location>
        <begin position="182"/>
        <end position="260"/>
    </location>
</feature>
<dbReference type="Proteomes" id="UP000182045">
    <property type="component" value="Unassembled WGS sequence"/>
</dbReference>
<keyword evidence="2 8" id="KW-0444">Lipid biosynthesis</keyword>
<evidence type="ECO:0000256" key="6">
    <source>
        <dbReference type="ARBA" id="ARBA00023098"/>
    </source>
</evidence>
<comment type="similarity">
    <text evidence="8">Belongs to the transferase hexapeptide repeat family. LpxA subfamily.</text>
</comment>